<feature type="compositionally biased region" description="Basic and acidic residues" evidence="1">
    <location>
        <begin position="147"/>
        <end position="161"/>
    </location>
</feature>
<dbReference type="EMBL" id="UGMA01000002">
    <property type="protein sequence ID" value="STU54591.1"/>
    <property type="molecule type" value="Genomic_DNA"/>
</dbReference>
<protein>
    <submittedName>
        <fullName evidence="2">Uncharacterized protein</fullName>
    </submittedName>
</protein>
<accession>A0A377YUW1</accession>
<feature type="region of interest" description="Disordered" evidence="1">
    <location>
        <begin position="69"/>
        <end position="161"/>
    </location>
</feature>
<proteinExistence type="predicted"/>
<reference evidence="2 3" key="1">
    <citation type="submission" date="2018-06" db="EMBL/GenBank/DDBJ databases">
        <authorList>
            <consortium name="Pathogen Informatics"/>
            <person name="Doyle S."/>
        </authorList>
    </citation>
    <scope>NUCLEOTIDE SEQUENCE [LARGE SCALE GENOMIC DNA]</scope>
    <source>
        <strain evidence="2 3">NCTC9504</strain>
    </source>
</reference>
<evidence type="ECO:0000313" key="3">
    <source>
        <dbReference type="Proteomes" id="UP000254020"/>
    </source>
</evidence>
<sequence length="161" mass="18046">MRREKDARLIHFFMAADGRRIIHFHLAEFRHRLLQMFRARSRRDLNAVSVIPSSSARRCWGRRFRSASSISHLSSSGKACRFQAGKSPALKPPHGRRQAAGSRLPAPRRLWRHGTHPSADSSPSGTARPAGSPFHRSGLHRPGRAGRLPEADRLPAPDRCP</sequence>
<organism evidence="2 3">
    <name type="scientific">Klebsiella pneumoniae subsp. pneumoniae</name>
    <dbReference type="NCBI Taxonomy" id="72407"/>
    <lineage>
        <taxon>Bacteria</taxon>
        <taxon>Pseudomonadati</taxon>
        <taxon>Pseudomonadota</taxon>
        <taxon>Gammaproteobacteria</taxon>
        <taxon>Enterobacterales</taxon>
        <taxon>Enterobacteriaceae</taxon>
        <taxon>Klebsiella/Raoultella group</taxon>
        <taxon>Klebsiella</taxon>
        <taxon>Klebsiella pneumoniae complex</taxon>
    </lineage>
</organism>
<name>A0A377YUW1_KLEPN</name>
<evidence type="ECO:0000256" key="1">
    <source>
        <dbReference type="SAM" id="MobiDB-lite"/>
    </source>
</evidence>
<dbReference type="Proteomes" id="UP000254020">
    <property type="component" value="Unassembled WGS sequence"/>
</dbReference>
<gene>
    <name evidence="2" type="ORF">NCTC9504_00110</name>
</gene>
<dbReference type="AlphaFoldDB" id="A0A377YUW1"/>
<evidence type="ECO:0000313" key="2">
    <source>
        <dbReference type="EMBL" id="STU54591.1"/>
    </source>
</evidence>